<organism evidence="12 13">
    <name type="scientific">Hydrogenothermus marinus</name>
    <dbReference type="NCBI Taxonomy" id="133270"/>
    <lineage>
        <taxon>Bacteria</taxon>
        <taxon>Pseudomonadati</taxon>
        <taxon>Aquificota</taxon>
        <taxon>Aquificia</taxon>
        <taxon>Aquificales</taxon>
        <taxon>Hydrogenothermaceae</taxon>
        <taxon>Hydrogenothermus</taxon>
    </lineage>
</organism>
<protein>
    <recommendedName>
        <fullName evidence="11">Fluoride-specific ion channel FluC</fullName>
    </recommendedName>
</protein>
<name>A0A3M0C442_9AQUI</name>
<feature type="transmembrane region" description="Helical" evidence="11">
    <location>
        <begin position="63"/>
        <end position="83"/>
    </location>
</feature>
<dbReference type="GO" id="GO:0005886">
    <property type="term" value="C:plasma membrane"/>
    <property type="evidence" value="ECO:0007669"/>
    <property type="project" value="UniProtKB-SubCell"/>
</dbReference>
<feature type="binding site" evidence="11">
    <location>
        <position position="78"/>
    </location>
    <ligand>
        <name>Na(+)</name>
        <dbReference type="ChEBI" id="CHEBI:29101"/>
        <note>structural</note>
    </ligand>
</feature>
<feature type="transmembrane region" description="Helical" evidence="11">
    <location>
        <begin position="33"/>
        <end position="56"/>
    </location>
</feature>
<dbReference type="EMBL" id="REFO01000010">
    <property type="protein sequence ID" value="RMA97732.1"/>
    <property type="molecule type" value="Genomic_DNA"/>
</dbReference>
<dbReference type="AlphaFoldDB" id="A0A3M0C442"/>
<dbReference type="GO" id="GO:0046872">
    <property type="term" value="F:metal ion binding"/>
    <property type="evidence" value="ECO:0007669"/>
    <property type="project" value="UniProtKB-KW"/>
</dbReference>
<comment type="similarity">
    <text evidence="9 11">Belongs to the fluoride channel Fluc/FEX (TC 1.A.43) family.</text>
</comment>
<keyword evidence="11" id="KW-0813">Transport</keyword>
<keyword evidence="2 11" id="KW-1003">Cell membrane</keyword>
<keyword evidence="5 11" id="KW-1133">Transmembrane helix</keyword>
<dbReference type="OrthoDB" id="9815830at2"/>
<evidence type="ECO:0000256" key="10">
    <source>
        <dbReference type="ARBA" id="ARBA00035585"/>
    </source>
</evidence>
<feature type="binding site" evidence="11">
    <location>
        <position position="75"/>
    </location>
    <ligand>
        <name>Na(+)</name>
        <dbReference type="ChEBI" id="CHEBI:29101"/>
        <note>structural</note>
    </ligand>
</feature>
<dbReference type="HAMAP" id="MF_00454">
    <property type="entry name" value="FluC"/>
    <property type="match status" value="1"/>
</dbReference>
<comment type="catalytic activity">
    <reaction evidence="10">
        <text>fluoride(in) = fluoride(out)</text>
        <dbReference type="Rhea" id="RHEA:76159"/>
        <dbReference type="ChEBI" id="CHEBI:17051"/>
    </reaction>
    <physiologicalReaction direction="left-to-right" evidence="10">
        <dbReference type="Rhea" id="RHEA:76160"/>
    </physiologicalReaction>
</comment>
<dbReference type="NCBIfam" id="TIGR00494">
    <property type="entry name" value="crcB"/>
    <property type="match status" value="1"/>
</dbReference>
<keyword evidence="6 11" id="KW-0406">Ion transport</keyword>
<dbReference type="PANTHER" id="PTHR28259:SF1">
    <property type="entry name" value="FLUORIDE EXPORT PROTEIN 1-RELATED"/>
    <property type="match status" value="1"/>
</dbReference>
<keyword evidence="4 11" id="KW-0812">Transmembrane</keyword>
<evidence type="ECO:0000256" key="2">
    <source>
        <dbReference type="ARBA" id="ARBA00022475"/>
    </source>
</evidence>
<keyword evidence="13" id="KW-1185">Reference proteome</keyword>
<reference evidence="12 13" key="1">
    <citation type="submission" date="2018-10" db="EMBL/GenBank/DDBJ databases">
        <title>Genomic Encyclopedia of Archaeal and Bacterial Type Strains, Phase II (KMG-II): from individual species to whole genera.</title>
        <authorList>
            <person name="Goeker M."/>
        </authorList>
    </citation>
    <scope>NUCLEOTIDE SEQUENCE [LARGE SCALE GENOMIC DNA]</scope>
    <source>
        <strain evidence="12 13">VM1</strain>
    </source>
</reference>
<evidence type="ECO:0000256" key="3">
    <source>
        <dbReference type="ARBA" id="ARBA00022519"/>
    </source>
</evidence>
<dbReference type="GO" id="GO:0140114">
    <property type="term" value="P:cellular detoxification of fluoride"/>
    <property type="evidence" value="ECO:0007669"/>
    <property type="project" value="UniProtKB-UniRule"/>
</dbReference>
<comment type="subcellular location">
    <subcellularLocation>
        <location evidence="1 11">Cell membrane</location>
        <topology evidence="1 11">Multi-pass membrane protein</topology>
    </subcellularLocation>
</comment>
<evidence type="ECO:0000256" key="9">
    <source>
        <dbReference type="ARBA" id="ARBA00035120"/>
    </source>
</evidence>
<keyword evidence="3" id="KW-0997">Cell inner membrane</keyword>
<dbReference type="Pfam" id="PF02537">
    <property type="entry name" value="CRCB"/>
    <property type="match status" value="1"/>
</dbReference>
<evidence type="ECO:0000256" key="7">
    <source>
        <dbReference type="ARBA" id="ARBA00023136"/>
    </source>
</evidence>
<evidence type="ECO:0000256" key="6">
    <source>
        <dbReference type="ARBA" id="ARBA00023065"/>
    </source>
</evidence>
<gene>
    <name evidence="11" type="primary">fluC</name>
    <name evidence="11" type="synonym">crcB</name>
    <name evidence="12" type="ORF">CLV39_0356</name>
</gene>
<dbReference type="PANTHER" id="PTHR28259">
    <property type="entry name" value="FLUORIDE EXPORT PROTEIN 1-RELATED"/>
    <property type="match status" value="1"/>
</dbReference>
<evidence type="ECO:0000256" key="1">
    <source>
        <dbReference type="ARBA" id="ARBA00004651"/>
    </source>
</evidence>
<sequence length="125" mass="13689">MLNILAVMIGGALGALSRYFVVNFSAKIFGTDFPYGTLIVNTVGSFILVFFMILFLEKLAIDPLWRVFLGVGFLGAFTTFSSFSYETIALFQDGEYIKGIVNILLNNSFALGAGIFGFITARMVI</sequence>
<keyword evidence="7 11" id="KW-0472">Membrane</keyword>
<evidence type="ECO:0000256" key="4">
    <source>
        <dbReference type="ARBA" id="ARBA00022692"/>
    </source>
</evidence>
<dbReference type="Proteomes" id="UP000280842">
    <property type="component" value="Unassembled WGS sequence"/>
</dbReference>
<keyword evidence="11" id="KW-0915">Sodium</keyword>
<keyword evidence="8 11" id="KW-0407">Ion channel</keyword>
<accession>A0A3M0C442</accession>
<comment type="caution">
    <text evidence="12">The sequence shown here is derived from an EMBL/GenBank/DDBJ whole genome shotgun (WGS) entry which is preliminary data.</text>
</comment>
<evidence type="ECO:0000256" key="8">
    <source>
        <dbReference type="ARBA" id="ARBA00023303"/>
    </source>
</evidence>
<comment type="function">
    <text evidence="11">Fluoride-specific ion channel. Important for reducing fluoride concentration in the cell, thus reducing its toxicity.</text>
</comment>
<dbReference type="InterPro" id="IPR003691">
    <property type="entry name" value="FluC"/>
</dbReference>
<evidence type="ECO:0000256" key="5">
    <source>
        <dbReference type="ARBA" id="ARBA00022989"/>
    </source>
</evidence>
<dbReference type="GO" id="GO:0062054">
    <property type="term" value="F:fluoride channel activity"/>
    <property type="evidence" value="ECO:0007669"/>
    <property type="project" value="UniProtKB-UniRule"/>
</dbReference>
<keyword evidence="11" id="KW-0479">Metal-binding</keyword>
<feature type="transmembrane region" description="Helical" evidence="11">
    <location>
        <begin position="103"/>
        <end position="124"/>
    </location>
</feature>
<proteinExistence type="inferred from homology"/>
<comment type="activity regulation">
    <text evidence="11">Na(+) is not transported, but it plays an essential structural role and its presence is essential for fluoride channel function.</text>
</comment>
<dbReference type="RefSeq" id="WP_121922501.1">
    <property type="nucleotide sequence ID" value="NZ_REFO01000010.1"/>
</dbReference>
<evidence type="ECO:0000313" key="13">
    <source>
        <dbReference type="Proteomes" id="UP000280842"/>
    </source>
</evidence>
<evidence type="ECO:0000256" key="11">
    <source>
        <dbReference type="HAMAP-Rule" id="MF_00454"/>
    </source>
</evidence>
<evidence type="ECO:0000313" key="12">
    <source>
        <dbReference type="EMBL" id="RMA97732.1"/>
    </source>
</evidence>